<dbReference type="GO" id="GO:0045135">
    <property type="term" value="F:poly(beta-D-mannuronate) lyase activity"/>
    <property type="evidence" value="ECO:0007669"/>
    <property type="project" value="UniProtKB-EC"/>
</dbReference>
<keyword evidence="2" id="KW-0456">Lyase</keyword>
<sequence length="443" mass="46011">MAGFTPDTFIDGMAGNTPITAAKLNNVENELVRLAGVMLNVKDYGAVGDGSTDDTTAIAATITAAAVSGGVVYFPRGTYISTQQTLQTNVYLVGAGRDISVLKLKNGTNADLVVGANFATLTGGNTTGGIYGWAVRSMTLDGNKANNTSGYGLRVYGYGFTIADVIVRNCAQDGIYTEWSSSSSGPSPDSMEAFYSNIKCHDNGANGLTFNGPHDSTFVNVINYNNTTYGFQTKANGAAGLFVNCHAWNSGSTNFYLEAESHLLNCVGEGAGTSAATPQVFVGHNDCSIMGGSYYGSSTGQVGIQIGDGTHTLISGININTKILNCTTSGVFFSNDNGGNNIEVVCFGVTNLWTGNIATGTSLHMRTSTNKGPQTSPTVPASGTFLVNTFGTDATVHVVGGTVTAISVNNTATGLTSGTFRVTSGGWITLTYSVAPTWKWFTD</sequence>
<dbReference type="InterPro" id="IPR012334">
    <property type="entry name" value="Pectin_lyas_fold"/>
</dbReference>
<dbReference type="Gene3D" id="2.160.20.10">
    <property type="entry name" value="Single-stranded right-handed beta-helix, Pectin lyase-like"/>
    <property type="match status" value="1"/>
</dbReference>
<accession>A0A7L9QBV1</accession>
<dbReference type="EC" id="4.2.2.3" evidence="2"/>
<reference evidence="2" key="1">
    <citation type="submission" date="2020-09" db="EMBL/GenBank/DDBJ databases">
        <title>A new high-throughput screening method to detect antimicrobial volatiles from metagenomic clone libraries.</title>
        <authorList>
            <person name="Stocker F."/>
            <person name="Obermeier M."/>
            <person name="Resch K."/>
            <person name="Berg G."/>
            <person name="Mueller Bogota C.A."/>
        </authorList>
    </citation>
    <scope>NUCLEOTIDE SEQUENCE</scope>
</reference>
<gene>
    <name evidence="2" type="primary">algE7</name>
</gene>
<evidence type="ECO:0000259" key="1">
    <source>
        <dbReference type="Pfam" id="PF12708"/>
    </source>
</evidence>
<dbReference type="InterPro" id="IPR024535">
    <property type="entry name" value="RHGA/B-epi-like_pectate_lyase"/>
</dbReference>
<proteinExistence type="predicted"/>
<feature type="domain" description="Rhamnogalacturonase A/B/Epimerase-like pectate lyase" evidence="1">
    <location>
        <begin position="39"/>
        <end position="250"/>
    </location>
</feature>
<dbReference type="Pfam" id="PF12708">
    <property type="entry name" value="Pect-lyase_RHGA_epim"/>
    <property type="match status" value="1"/>
</dbReference>
<name>A0A7L9QBV1_9ZZZZ</name>
<evidence type="ECO:0000313" key="2">
    <source>
        <dbReference type="EMBL" id="QOL00383.1"/>
    </source>
</evidence>
<dbReference type="AlphaFoldDB" id="A0A7L9QBV1"/>
<dbReference type="InterPro" id="IPR011050">
    <property type="entry name" value="Pectin_lyase_fold/virulence"/>
</dbReference>
<organism evidence="2">
    <name type="scientific">uncultured organism</name>
    <dbReference type="NCBI Taxonomy" id="155900"/>
    <lineage>
        <taxon>unclassified sequences</taxon>
        <taxon>environmental samples</taxon>
    </lineage>
</organism>
<protein>
    <submittedName>
        <fullName evidence="2">Alginate lyase 7</fullName>
        <ecNumber evidence="2">4.2.2.3</ecNumber>
    </submittedName>
</protein>
<dbReference type="SUPFAM" id="SSF51126">
    <property type="entry name" value="Pectin lyase-like"/>
    <property type="match status" value="1"/>
</dbReference>
<dbReference type="EMBL" id="MW000467">
    <property type="protein sequence ID" value="QOL00383.1"/>
    <property type="molecule type" value="Genomic_DNA"/>
</dbReference>